<evidence type="ECO:0000313" key="2">
    <source>
        <dbReference type="EMBL" id="VEU63432.1"/>
    </source>
</evidence>
<organism evidence="2 3">
    <name type="scientific">Mycoplasmopsis bovirhinis</name>
    <dbReference type="NCBI Taxonomy" id="29553"/>
    <lineage>
        <taxon>Bacteria</taxon>
        <taxon>Bacillati</taxon>
        <taxon>Mycoplasmatota</taxon>
        <taxon>Mycoplasmoidales</taxon>
        <taxon>Metamycoplasmataceae</taxon>
        <taxon>Mycoplasmopsis</taxon>
    </lineage>
</organism>
<gene>
    <name evidence="2" type="ORF">NCTC10118_00463</name>
</gene>
<accession>A0A449AEM2</accession>
<dbReference type="EMBL" id="LR214972">
    <property type="protein sequence ID" value="VEU63432.1"/>
    <property type="molecule type" value="Genomic_DNA"/>
</dbReference>
<name>A0A449AEM2_9BACT</name>
<keyword evidence="1" id="KW-0472">Membrane</keyword>
<keyword evidence="1" id="KW-0812">Transmembrane</keyword>
<keyword evidence="3" id="KW-1185">Reference proteome</keyword>
<feature type="transmembrane region" description="Helical" evidence="1">
    <location>
        <begin position="90"/>
        <end position="114"/>
    </location>
</feature>
<dbReference type="Proteomes" id="UP000289952">
    <property type="component" value="Chromosome"/>
</dbReference>
<keyword evidence="1" id="KW-1133">Transmembrane helix</keyword>
<proteinExistence type="predicted"/>
<reference evidence="2 3" key="1">
    <citation type="submission" date="2019-01" db="EMBL/GenBank/DDBJ databases">
        <authorList>
            <consortium name="Pathogen Informatics"/>
        </authorList>
    </citation>
    <scope>NUCLEOTIDE SEQUENCE [LARGE SCALE GENOMIC DNA]</scope>
    <source>
        <strain evidence="2 3">NCTC10118</strain>
    </source>
</reference>
<evidence type="ECO:0000256" key="1">
    <source>
        <dbReference type="SAM" id="Phobius"/>
    </source>
</evidence>
<feature type="transmembrane region" description="Helical" evidence="1">
    <location>
        <begin position="126"/>
        <end position="148"/>
    </location>
</feature>
<evidence type="ECO:0000313" key="3">
    <source>
        <dbReference type="Proteomes" id="UP000289952"/>
    </source>
</evidence>
<dbReference type="AlphaFoldDB" id="A0A449AEM2"/>
<protein>
    <submittedName>
        <fullName evidence="2">Uncharacterized protein</fullName>
    </submittedName>
</protein>
<sequence>MIFEAITITWSIIFLIWSVLTTYNIIYIKKRKKELLFFPNLFFLGKKQTQEYFLNNSIKLEDFYFENLIKIIKELQFKYKKLQIASNHSYIWNFIIGLLVWFFAFLIPLSYIEFKFDRDGEWINTFIWSSCFLITVLILVFVIGNGYLSYLSYGLVQVGKITLENIKTWREKNQSLINTKSFLTLAEFSNIYQQMQKPKKILINTGKGIGWSFYYKIEYGQNAKKYFETPEKYLYFLSVLPYNDIKINYKRIKGSFTSWF</sequence>
<feature type="transmembrane region" description="Helical" evidence="1">
    <location>
        <begin position="6"/>
        <end position="26"/>
    </location>
</feature>